<protein>
    <recommendedName>
        <fullName evidence="2">CCHC-type domain-containing protein</fullName>
    </recommendedName>
</protein>
<sequence length="378" mass="42943">MLPEESIHDMYSRFTILINKMKGLGRTFPVKDLNRKILRSLPKEWLPKRTAIEEARNLSTLPINELIGSLLSHENVIKQVNLEDDKRKKSLAFKSRVVMYGSESESDSEFDKEFALVSKRFHRMMKYKNDHKTRAEDSRHPTFGRSNHVSQERLLPRQTRYVDTGYPEKESQACYKCGKHGHIRAQCPLTLKSKEKAMKASWSDYDYESETEPIDDQAFMASTSKNGKAQVSSSKPNKTVDSDHIWFLDSGCSHHMSGKRSLFSDLTPKNGGNVIFRDNGVGKIIGSGTIGTYPSPTIHNVLLVDGLHHNLLSISQLCESGNRVSFESTHCIVERIQDKQVVFVGNRINNMYTIDLHNLDAFHELCLTASSQQEIPLA</sequence>
<evidence type="ECO:0000313" key="3">
    <source>
        <dbReference type="EMBL" id="CAI0399209.1"/>
    </source>
</evidence>
<dbReference type="AlphaFoldDB" id="A0AAV0INR2"/>
<dbReference type="EMBL" id="CAMGYJ010000004">
    <property type="protein sequence ID" value="CAI0399209.1"/>
    <property type="molecule type" value="Genomic_DNA"/>
</dbReference>
<keyword evidence="1" id="KW-0863">Zinc-finger</keyword>
<reference evidence="3" key="1">
    <citation type="submission" date="2022-08" db="EMBL/GenBank/DDBJ databases">
        <authorList>
            <person name="Gutierrez-Valencia J."/>
        </authorList>
    </citation>
    <scope>NUCLEOTIDE SEQUENCE</scope>
</reference>
<dbReference type="SUPFAM" id="SSF57756">
    <property type="entry name" value="Retrovirus zinc finger-like domains"/>
    <property type="match status" value="1"/>
</dbReference>
<dbReference type="PANTHER" id="PTHR47592">
    <property type="entry name" value="PBF68 PROTEIN"/>
    <property type="match status" value="1"/>
</dbReference>
<proteinExistence type="predicted"/>
<dbReference type="Pfam" id="PF14223">
    <property type="entry name" value="Retrotran_gag_2"/>
    <property type="match status" value="1"/>
</dbReference>
<evidence type="ECO:0000256" key="1">
    <source>
        <dbReference type="PROSITE-ProRule" id="PRU00047"/>
    </source>
</evidence>
<evidence type="ECO:0000259" key="2">
    <source>
        <dbReference type="PROSITE" id="PS50158"/>
    </source>
</evidence>
<gene>
    <name evidence="3" type="ORF">LITE_LOCUS10211</name>
</gene>
<keyword evidence="1" id="KW-0862">Zinc</keyword>
<dbReference type="PROSITE" id="PS50158">
    <property type="entry name" value="ZF_CCHC"/>
    <property type="match status" value="1"/>
</dbReference>
<dbReference type="Pfam" id="PF22936">
    <property type="entry name" value="Pol_BBD"/>
    <property type="match status" value="1"/>
</dbReference>
<dbReference type="InterPro" id="IPR001878">
    <property type="entry name" value="Znf_CCHC"/>
</dbReference>
<dbReference type="PANTHER" id="PTHR47592:SF27">
    <property type="entry name" value="OS08G0421700 PROTEIN"/>
    <property type="match status" value="1"/>
</dbReference>
<organism evidence="3 4">
    <name type="scientific">Linum tenue</name>
    <dbReference type="NCBI Taxonomy" id="586396"/>
    <lineage>
        <taxon>Eukaryota</taxon>
        <taxon>Viridiplantae</taxon>
        <taxon>Streptophyta</taxon>
        <taxon>Embryophyta</taxon>
        <taxon>Tracheophyta</taxon>
        <taxon>Spermatophyta</taxon>
        <taxon>Magnoliopsida</taxon>
        <taxon>eudicotyledons</taxon>
        <taxon>Gunneridae</taxon>
        <taxon>Pentapetalae</taxon>
        <taxon>rosids</taxon>
        <taxon>fabids</taxon>
        <taxon>Malpighiales</taxon>
        <taxon>Linaceae</taxon>
        <taxon>Linum</taxon>
    </lineage>
</organism>
<keyword evidence="4" id="KW-1185">Reference proteome</keyword>
<feature type="domain" description="CCHC-type" evidence="2">
    <location>
        <begin position="174"/>
        <end position="188"/>
    </location>
</feature>
<accession>A0AAV0INR2</accession>
<name>A0AAV0INR2_9ROSI</name>
<dbReference type="Pfam" id="PF00098">
    <property type="entry name" value="zf-CCHC"/>
    <property type="match status" value="1"/>
</dbReference>
<keyword evidence="1" id="KW-0479">Metal-binding</keyword>
<dbReference type="Gene3D" id="4.10.60.10">
    <property type="entry name" value="Zinc finger, CCHC-type"/>
    <property type="match status" value="1"/>
</dbReference>
<dbReference type="Proteomes" id="UP001154282">
    <property type="component" value="Unassembled WGS sequence"/>
</dbReference>
<dbReference type="GO" id="GO:0008270">
    <property type="term" value="F:zinc ion binding"/>
    <property type="evidence" value="ECO:0007669"/>
    <property type="project" value="UniProtKB-KW"/>
</dbReference>
<dbReference type="InterPro" id="IPR054722">
    <property type="entry name" value="PolX-like_BBD"/>
</dbReference>
<dbReference type="GO" id="GO:0003676">
    <property type="term" value="F:nucleic acid binding"/>
    <property type="evidence" value="ECO:0007669"/>
    <property type="project" value="InterPro"/>
</dbReference>
<evidence type="ECO:0000313" key="4">
    <source>
        <dbReference type="Proteomes" id="UP001154282"/>
    </source>
</evidence>
<dbReference type="InterPro" id="IPR036875">
    <property type="entry name" value="Znf_CCHC_sf"/>
</dbReference>
<comment type="caution">
    <text evidence="3">The sequence shown here is derived from an EMBL/GenBank/DDBJ whole genome shotgun (WGS) entry which is preliminary data.</text>
</comment>
<dbReference type="SMART" id="SM00343">
    <property type="entry name" value="ZnF_C2HC"/>
    <property type="match status" value="1"/>
</dbReference>